<accession>A0A1X2HY36</accession>
<protein>
    <submittedName>
        <fullName evidence="2">Uncharacterized protein</fullName>
    </submittedName>
</protein>
<feature type="compositionally biased region" description="Low complexity" evidence="1">
    <location>
        <begin position="46"/>
        <end position="61"/>
    </location>
</feature>
<sequence length="375" mass="42606">MTTTALIHDPLLFYPYAQTHYEGTSYLSMTDNEKTAATATLPHTNSPVTSSPSTSSMSSMASLPTCKDADIDWNEIMSSIKKAMYNTTGAVVPSPATYICKNTSFAPEPSKDPAFFYNSNILDVKDMYSYRQLRSENLLYRIFNCPLFTMDIDQTSVMRLAKGVFLANKLQQSTPTSPVLSAQYYMDNSYLDVDASVDTIDTFHYGDIKRFMLQQQQQEQHLQQDFMPYSYTFGARYSNPYHGRDVVIRGNQLPLWCQTLFLNECINRMPLEPNVPYIGLFPFAPNFTVVFQTLSTDISSANYQPCYPDLTFVYERYAMEFSDPFNLVDSDTDALWSKQKQQVVDQMLLCDIPEASAEVLTQLANLWATDQGLNL</sequence>
<comment type="caution">
    <text evidence="2">The sequence shown here is derived from an EMBL/GenBank/DDBJ whole genome shotgun (WGS) entry which is preliminary data.</text>
</comment>
<dbReference type="AlphaFoldDB" id="A0A1X2HY36"/>
<dbReference type="Proteomes" id="UP000193560">
    <property type="component" value="Unassembled WGS sequence"/>
</dbReference>
<dbReference type="OrthoDB" id="2344405at2759"/>
<evidence type="ECO:0000313" key="2">
    <source>
        <dbReference type="EMBL" id="ORZ05057.1"/>
    </source>
</evidence>
<reference evidence="2 3" key="1">
    <citation type="submission" date="2016-07" db="EMBL/GenBank/DDBJ databases">
        <title>Pervasive Adenine N6-methylation of Active Genes in Fungi.</title>
        <authorList>
            <consortium name="DOE Joint Genome Institute"/>
            <person name="Mondo S.J."/>
            <person name="Dannebaum R.O."/>
            <person name="Kuo R.C."/>
            <person name="Labutti K."/>
            <person name="Haridas S."/>
            <person name="Kuo A."/>
            <person name="Salamov A."/>
            <person name="Ahrendt S.R."/>
            <person name="Lipzen A."/>
            <person name="Sullivan W."/>
            <person name="Andreopoulos W.B."/>
            <person name="Clum A."/>
            <person name="Lindquist E."/>
            <person name="Daum C."/>
            <person name="Ramamoorthy G.K."/>
            <person name="Gryganskyi A."/>
            <person name="Culley D."/>
            <person name="Magnuson J.K."/>
            <person name="James T.Y."/>
            <person name="O'Malley M.A."/>
            <person name="Stajich J.E."/>
            <person name="Spatafora J.W."/>
            <person name="Visel A."/>
            <person name="Grigoriev I.V."/>
        </authorList>
    </citation>
    <scope>NUCLEOTIDE SEQUENCE [LARGE SCALE GENOMIC DNA]</scope>
    <source>
        <strain evidence="2 3">NRRL 1336</strain>
    </source>
</reference>
<keyword evidence="3" id="KW-1185">Reference proteome</keyword>
<gene>
    <name evidence="2" type="ORF">BCR42DRAFT_428615</name>
</gene>
<feature type="region of interest" description="Disordered" evidence="1">
    <location>
        <begin position="38"/>
        <end position="61"/>
    </location>
</feature>
<evidence type="ECO:0000256" key="1">
    <source>
        <dbReference type="SAM" id="MobiDB-lite"/>
    </source>
</evidence>
<name>A0A1X2HY36_9FUNG</name>
<proteinExistence type="predicted"/>
<organism evidence="2 3">
    <name type="scientific">Absidia repens</name>
    <dbReference type="NCBI Taxonomy" id="90262"/>
    <lineage>
        <taxon>Eukaryota</taxon>
        <taxon>Fungi</taxon>
        <taxon>Fungi incertae sedis</taxon>
        <taxon>Mucoromycota</taxon>
        <taxon>Mucoromycotina</taxon>
        <taxon>Mucoromycetes</taxon>
        <taxon>Mucorales</taxon>
        <taxon>Cunninghamellaceae</taxon>
        <taxon>Absidia</taxon>
    </lineage>
</organism>
<evidence type="ECO:0000313" key="3">
    <source>
        <dbReference type="Proteomes" id="UP000193560"/>
    </source>
</evidence>
<dbReference type="EMBL" id="MCGE01000046">
    <property type="protein sequence ID" value="ORZ05057.1"/>
    <property type="molecule type" value="Genomic_DNA"/>
</dbReference>